<proteinExistence type="predicted"/>
<keyword evidence="3" id="KW-0804">Transcription</keyword>
<evidence type="ECO:0000313" key="7">
    <source>
        <dbReference type="EMBL" id="ONK64143.1"/>
    </source>
</evidence>
<dbReference type="PANTHER" id="PTHR31744">
    <property type="entry name" value="PROTEIN CUP-SHAPED COTYLEDON 2-RELATED"/>
    <property type="match status" value="1"/>
</dbReference>
<organism evidence="7 8">
    <name type="scientific">Asparagus officinalis</name>
    <name type="common">Garden asparagus</name>
    <dbReference type="NCBI Taxonomy" id="4686"/>
    <lineage>
        <taxon>Eukaryota</taxon>
        <taxon>Viridiplantae</taxon>
        <taxon>Streptophyta</taxon>
        <taxon>Embryophyta</taxon>
        <taxon>Tracheophyta</taxon>
        <taxon>Spermatophyta</taxon>
        <taxon>Magnoliopsida</taxon>
        <taxon>Liliopsida</taxon>
        <taxon>Asparagales</taxon>
        <taxon>Asparagaceae</taxon>
        <taxon>Asparagoideae</taxon>
        <taxon>Asparagus</taxon>
    </lineage>
</organism>
<dbReference type="InterPro" id="IPR003441">
    <property type="entry name" value="NAC-dom"/>
</dbReference>
<protein>
    <recommendedName>
        <fullName evidence="6">NAC domain-containing protein</fullName>
    </recommendedName>
</protein>
<evidence type="ECO:0000256" key="3">
    <source>
        <dbReference type="ARBA" id="ARBA00023163"/>
    </source>
</evidence>
<gene>
    <name evidence="7" type="ORF">A4U43_C07F22530</name>
</gene>
<name>A0A5P1EED3_ASPOF</name>
<sequence>MDKSGSDLELPGFRFHPTEEELLDFYLRRTVNGKRLNFEVIGTLNLYRHDPWELPGLAKVGEREWYFFVPRDQKQAKGRPNRMTTRGFWKATGSDRPIRSGSDPKRLIGLKKTLVYYQGRAPCGIKTEWVMNEYRLPGEGSSSSMGNIVICKLYRKVTTTMKLQQRAAEQLANTRASTHITSPVGIVSFDNFQDLVSAVGGDPANRLTANTEEGLKPDGESSSHVFNEENDTEWLHDALVNQLSSPWADQSSPYASLLDF</sequence>
<evidence type="ECO:0000256" key="4">
    <source>
        <dbReference type="ARBA" id="ARBA00023242"/>
    </source>
</evidence>
<dbReference type="PROSITE" id="PS51005">
    <property type="entry name" value="NAC"/>
    <property type="match status" value="1"/>
</dbReference>
<dbReference type="OMA" id="DIVMCKV"/>
<feature type="region of interest" description="Disordered" evidence="5">
    <location>
        <begin position="206"/>
        <end position="225"/>
    </location>
</feature>
<dbReference type="InterPro" id="IPR036093">
    <property type="entry name" value="NAC_dom_sf"/>
</dbReference>
<keyword evidence="4" id="KW-0539">Nucleus</keyword>
<dbReference type="AlphaFoldDB" id="A0A5P1EED3"/>
<evidence type="ECO:0000259" key="6">
    <source>
        <dbReference type="PROSITE" id="PS51005"/>
    </source>
</evidence>
<feature type="domain" description="NAC" evidence="6">
    <location>
        <begin position="9"/>
        <end position="156"/>
    </location>
</feature>
<dbReference type="PANTHER" id="PTHR31744:SF79">
    <property type="entry name" value="NAC DOMAIN-CONTAINING PROTEIN"/>
    <property type="match status" value="1"/>
</dbReference>
<keyword evidence="2" id="KW-0238">DNA-binding</keyword>
<evidence type="ECO:0000256" key="1">
    <source>
        <dbReference type="ARBA" id="ARBA00023015"/>
    </source>
</evidence>
<keyword evidence="8" id="KW-1185">Reference proteome</keyword>
<evidence type="ECO:0000256" key="2">
    <source>
        <dbReference type="ARBA" id="ARBA00023125"/>
    </source>
</evidence>
<dbReference type="Pfam" id="PF02365">
    <property type="entry name" value="NAM"/>
    <property type="match status" value="1"/>
</dbReference>
<reference evidence="8" key="1">
    <citation type="journal article" date="2017" name="Nat. Commun.">
        <title>The asparagus genome sheds light on the origin and evolution of a young Y chromosome.</title>
        <authorList>
            <person name="Harkess A."/>
            <person name="Zhou J."/>
            <person name="Xu C."/>
            <person name="Bowers J.E."/>
            <person name="Van der Hulst R."/>
            <person name="Ayyampalayam S."/>
            <person name="Mercati F."/>
            <person name="Riccardi P."/>
            <person name="McKain M.R."/>
            <person name="Kakrana A."/>
            <person name="Tang H."/>
            <person name="Ray J."/>
            <person name="Groenendijk J."/>
            <person name="Arikit S."/>
            <person name="Mathioni S.M."/>
            <person name="Nakano M."/>
            <person name="Shan H."/>
            <person name="Telgmann-Rauber A."/>
            <person name="Kanno A."/>
            <person name="Yue Z."/>
            <person name="Chen H."/>
            <person name="Li W."/>
            <person name="Chen Y."/>
            <person name="Xu X."/>
            <person name="Zhang Y."/>
            <person name="Luo S."/>
            <person name="Chen H."/>
            <person name="Gao J."/>
            <person name="Mao Z."/>
            <person name="Pires J.C."/>
            <person name="Luo M."/>
            <person name="Kudrna D."/>
            <person name="Wing R.A."/>
            <person name="Meyers B.C."/>
            <person name="Yi K."/>
            <person name="Kong H."/>
            <person name="Lavrijsen P."/>
            <person name="Sunseri F."/>
            <person name="Falavigna A."/>
            <person name="Ye Y."/>
            <person name="Leebens-Mack J.H."/>
            <person name="Chen G."/>
        </authorList>
    </citation>
    <scope>NUCLEOTIDE SEQUENCE [LARGE SCALE GENOMIC DNA]</scope>
    <source>
        <strain evidence="8">cv. DH0086</strain>
    </source>
</reference>
<dbReference type="Gramene" id="ONK64143">
    <property type="protein sequence ID" value="ONK64143"/>
    <property type="gene ID" value="A4U43_C07F22530"/>
</dbReference>
<keyword evidence="1" id="KW-0805">Transcription regulation</keyword>
<dbReference type="Proteomes" id="UP000243459">
    <property type="component" value="Chromosome 7"/>
</dbReference>
<dbReference type="SUPFAM" id="SSF101941">
    <property type="entry name" value="NAC domain"/>
    <property type="match status" value="1"/>
</dbReference>
<feature type="region of interest" description="Disordered" evidence="5">
    <location>
        <begin position="76"/>
        <end position="102"/>
    </location>
</feature>
<dbReference type="GO" id="GO:0006355">
    <property type="term" value="P:regulation of DNA-templated transcription"/>
    <property type="evidence" value="ECO:0007669"/>
    <property type="project" value="InterPro"/>
</dbReference>
<dbReference type="GO" id="GO:0003677">
    <property type="term" value="F:DNA binding"/>
    <property type="evidence" value="ECO:0007669"/>
    <property type="project" value="UniProtKB-KW"/>
</dbReference>
<dbReference type="EMBL" id="CM007387">
    <property type="protein sequence ID" value="ONK64143.1"/>
    <property type="molecule type" value="Genomic_DNA"/>
</dbReference>
<accession>A0A5P1EED3</accession>
<evidence type="ECO:0000256" key="5">
    <source>
        <dbReference type="SAM" id="MobiDB-lite"/>
    </source>
</evidence>
<evidence type="ECO:0000313" key="8">
    <source>
        <dbReference type="Proteomes" id="UP000243459"/>
    </source>
</evidence>
<dbReference type="Gene3D" id="2.170.150.80">
    <property type="entry name" value="NAC domain"/>
    <property type="match status" value="1"/>
</dbReference>